<feature type="region of interest" description="Disordered" evidence="1">
    <location>
        <begin position="1"/>
        <end position="165"/>
    </location>
</feature>
<dbReference type="Proteomes" id="UP000799538">
    <property type="component" value="Unassembled WGS sequence"/>
</dbReference>
<dbReference type="AlphaFoldDB" id="A0A6A6GD76"/>
<evidence type="ECO:0000313" key="3">
    <source>
        <dbReference type="Proteomes" id="UP000799538"/>
    </source>
</evidence>
<keyword evidence="3" id="KW-1185">Reference proteome</keyword>
<feature type="compositionally biased region" description="Polar residues" evidence="1">
    <location>
        <begin position="42"/>
        <end position="61"/>
    </location>
</feature>
<evidence type="ECO:0000313" key="2">
    <source>
        <dbReference type="EMBL" id="KAF2223340.1"/>
    </source>
</evidence>
<feature type="region of interest" description="Disordered" evidence="1">
    <location>
        <begin position="179"/>
        <end position="211"/>
    </location>
</feature>
<feature type="compositionally biased region" description="Polar residues" evidence="1">
    <location>
        <begin position="134"/>
        <end position="157"/>
    </location>
</feature>
<dbReference type="EMBL" id="ML992506">
    <property type="protein sequence ID" value="KAF2223340.1"/>
    <property type="molecule type" value="Genomic_DNA"/>
</dbReference>
<proteinExistence type="predicted"/>
<gene>
    <name evidence="2" type="ORF">BDZ85DRAFT_107801</name>
</gene>
<feature type="compositionally biased region" description="Basic and acidic residues" evidence="1">
    <location>
        <begin position="106"/>
        <end position="118"/>
    </location>
</feature>
<protein>
    <submittedName>
        <fullName evidence="2">Uncharacterized protein</fullName>
    </submittedName>
</protein>
<name>A0A6A6GD76_9PEZI</name>
<reference evidence="3" key="1">
    <citation type="journal article" date="2020" name="Stud. Mycol.">
        <title>101 Dothideomycetes genomes: A test case for predicting lifestyles and emergence of pathogens.</title>
        <authorList>
            <person name="Haridas S."/>
            <person name="Albert R."/>
            <person name="Binder M."/>
            <person name="Bloem J."/>
            <person name="LaButti K."/>
            <person name="Salamov A."/>
            <person name="Andreopoulos B."/>
            <person name="Baker S."/>
            <person name="Barry K."/>
            <person name="Bills G."/>
            <person name="Bluhm B."/>
            <person name="Cannon C."/>
            <person name="Castanera R."/>
            <person name="Culley D."/>
            <person name="Daum C."/>
            <person name="Ezra D."/>
            <person name="Gonzalez J."/>
            <person name="Henrissat B."/>
            <person name="Kuo A."/>
            <person name="Liang C."/>
            <person name="Lipzen A."/>
            <person name="Lutzoni F."/>
            <person name="Magnuson J."/>
            <person name="Mondo S."/>
            <person name="Nolan M."/>
            <person name="Ohm R."/>
            <person name="Pangilinan J."/>
            <person name="Park H.-J."/>
            <person name="Ramirez L."/>
            <person name="Alfaro M."/>
            <person name="Sun H."/>
            <person name="Tritt A."/>
            <person name="Yoshinaga Y."/>
            <person name="Zwiers L.-H."/>
            <person name="Turgeon B."/>
            <person name="Goodwin S."/>
            <person name="Spatafora J."/>
            <person name="Crous P."/>
            <person name="Grigoriev I."/>
        </authorList>
    </citation>
    <scope>NUCLEOTIDE SEQUENCE [LARGE SCALE GENOMIC DNA]</scope>
    <source>
        <strain evidence="3">CECT 20119</strain>
    </source>
</reference>
<sequence length="224" mass="24761">MSVSVQASPSSSFDHFGGRQMDQNPSKFTAVNGASHRDHQHQSFTFRPDSTATMVNGSNSHGPAAPEISRETANFGYARNPSERHSPQGDSQAMLDNINVGKRKRSPEEEHPMRRPDSHQSPGPMRDAPIIATALTQTPSTTSPVWDEPSQTQSQPRSPDETQFAETLRRDIARYGASGEQHLRTSLQDEEDVHQTPTQQQIESGISPFPKKRAFANRTKTGCQ</sequence>
<evidence type="ECO:0000256" key="1">
    <source>
        <dbReference type="SAM" id="MobiDB-lite"/>
    </source>
</evidence>
<organism evidence="2 3">
    <name type="scientific">Elsinoe ampelina</name>
    <dbReference type="NCBI Taxonomy" id="302913"/>
    <lineage>
        <taxon>Eukaryota</taxon>
        <taxon>Fungi</taxon>
        <taxon>Dikarya</taxon>
        <taxon>Ascomycota</taxon>
        <taxon>Pezizomycotina</taxon>
        <taxon>Dothideomycetes</taxon>
        <taxon>Dothideomycetidae</taxon>
        <taxon>Myriangiales</taxon>
        <taxon>Elsinoaceae</taxon>
        <taxon>Elsinoe</taxon>
    </lineage>
</organism>
<dbReference type="OrthoDB" id="25818at2759"/>
<accession>A0A6A6GD76</accession>
<feature type="compositionally biased region" description="Polar residues" evidence="1">
    <location>
        <begin position="195"/>
        <end position="204"/>
    </location>
</feature>
<feature type="compositionally biased region" description="Low complexity" evidence="1">
    <location>
        <begin position="1"/>
        <end position="12"/>
    </location>
</feature>